<dbReference type="GO" id="GO:0012505">
    <property type="term" value="C:endomembrane system"/>
    <property type="evidence" value="ECO:0007669"/>
    <property type="project" value="UniProtKB-SubCell"/>
</dbReference>
<accession>W3VV08</accession>
<evidence type="ECO:0000313" key="9">
    <source>
        <dbReference type="Proteomes" id="UP000019462"/>
    </source>
</evidence>
<feature type="transmembrane region" description="Helical" evidence="7">
    <location>
        <begin position="171"/>
        <end position="193"/>
    </location>
</feature>
<dbReference type="Proteomes" id="UP000019462">
    <property type="component" value="Unassembled WGS sequence"/>
</dbReference>
<evidence type="ECO:0000256" key="1">
    <source>
        <dbReference type="ARBA" id="ARBA00004127"/>
    </source>
</evidence>
<feature type="region of interest" description="Disordered" evidence="6">
    <location>
        <begin position="1"/>
        <end position="56"/>
    </location>
</feature>
<feature type="transmembrane region" description="Helical" evidence="7">
    <location>
        <begin position="109"/>
        <end position="128"/>
    </location>
</feature>
<organism evidence="8 9">
    <name type="scientific">Moesziomyces aphidis</name>
    <name type="common">Pseudozyma aphidis</name>
    <dbReference type="NCBI Taxonomy" id="84754"/>
    <lineage>
        <taxon>Eukaryota</taxon>
        <taxon>Fungi</taxon>
        <taxon>Dikarya</taxon>
        <taxon>Basidiomycota</taxon>
        <taxon>Ustilaginomycotina</taxon>
        <taxon>Ustilaginomycetes</taxon>
        <taxon>Ustilaginales</taxon>
        <taxon>Ustilaginaceae</taxon>
        <taxon>Moesziomyces</taxon>
    </lineage>
</organism>
<dbReference type="OrthoDB" id="2549326at2759"/>
<dbReference type="InterPro" id="IPR011701">
    <property type="entry name" value="MFS"/>
</dbReference>
<gene>
    <name evidence="8" type="ORF">PaG_01096</name>
</gene>
<dbReference type="PANTHER" id="PTHR23510:SF3">
    <property type="entry name" value="MAJOR FACILITATOR SUPERFAMILY DOMAIN-CONTAINING PROTEIN 8"/>
    <property type="match status" value="1"/>
</dbReference>
<dbReference type="GO" id="GO:0022857">
    <property type="term" value="F:transmembrane transporter activity"/>
    <property type="evidence" value="ECO:0007669"/>
    <property type="project" value="InterPro"/>
</dbReference>
<dbReference type="Gene3D" id="1.20.1250.20">
    <property type="entry name" value="MFS general substrate transporter like domains"/>
    <property type="match status" value="1"/>
</dbReference>
<comment type="caution">
    <text evidence="8">The sequence shown here is derived from an EMBL/GenBank/DDBJ whole genome shotgun (WGS) entry which is preliminary data.</text>
</comment>
<dbReference type="InterPro" id="IPR036259">
    <property type="entry name" value="MFS_trans_sf"/>
</dbReference>
<keyword evidence="5 7" id="KW-0472">Membrane</keyword>
<feature type="transmembrane region" description="Helical" evidence="7">
    <location>
        <begin position="325"/>
        <end position="347"/>
    </location>
</feature>
<feature type="transmembrane region" description="Helical" evidence="7">
    <location>
        <begin position="140"/>
        <end position="159"/>
    </location>
</feature>
<keyword evidence="3 7" id="KW-0812">Transmembrane</keyword>
<proteinExistence type="predicted"/>
<feature type="transmembrane region" description="Helical" evidence="7">
    <location>
        <begin position="484"/>
        <end position="505"/>
    </location>
</feature>
<sequence>MSAPGPQRAASVDQAEHGGALHPIVSNSSQTHNSATDQPDSRGKHASRHVSGHDMHRLSSPNANSSLLVRLLPVFLIALQFGMDSTLWLPTAYQHLAKCTSNGTETSHYLSLAQLLPAAVQLFVSLFVGPLAAMVGSLKWPACFLLLCSAVGNLIYSLAAPGGINNVWAIVGARCLLGLASGSASLAMAYLTVSTASHQRIEAMSLFRTFGGIAMVLGPLLSIPLTRVHFDVGHSAFKVDGTNAPTFLAAFTSLIIASLVAFLLDDKSKPAHNAFVPLMGFFTSKDGRWKMPCLILGLMLVSAYLSANVLFLLSELLAQRWHIGITLASGIQAIVFALSLLASIGCGRMRQFILDHMQKSNAASGSDAAEKGKLEDQAGSKLHAETVLTQASQVISLTAVFLITMSLSFKAGSAATAVVFAIACSLAMMGYNIQAASLPSLFSQSLPADVRASLVPWYAATVAAGKLAAPPVTETIGSSNGHGWAASQSVPLALALGAIAVLALASKRLVGADVLHGYGSGGDGGAGNVKRNRQLFRLLPPGNERFHARHCKHDFGWLQLHHQAPSERMSEIVMELYEGCGAYLEESPSCASLCTLPAGALETLPRETGMDEEGATSTFGETAADVPVGGECDSGVEVAGGGDGAADGMSAMGFDHLERFACAAAWCETTDEVRFLI</sequence>
<evidence type="ECO:0008006" key="10">
    <source>
        <dbReference type="Google" id="ProtNLM"/>
    </source>
</evidence>
<dbReference type="AlphaFoldDB" id="W3VV08"/>
<dbReference type="PANTHER" id="PTHR23510">
    <property type="entry name" value="INNER MEMBRANE TRANSPORT PROTEIN YAJR"/>
    <property type="match status" value="1"/>
</dbReference>
<evidence type="ECO:0000256" key="2">
    <source>
        <dbReference type="ARBA" id="ARBA00022448"/>
    </source>
</evidence>
<keyword evidence="2" id="KW-0813">Transport</keyword>
<feature type="transmembrane region" description="Helical" evidence="7">
    <location>
        <begin position="67"/>
        <end position="89"/>
    </location>
</feature>
<dbReference type="InterPro" id="IPR051068">
    <property type="entry name" value="MFS_Domain-Containing_Protein"/>
</dbReference>
<keyword evidence="4 7" id="KW-1133">Transmembrane helix</keyword>
<keyword evidence="9" id="KW-1185">Reference proteome</keyword>
<dbReference type="EMBL" id="AWNI01000005">
    <property type="protein sequence ID" value="ETS64626.1"/>
    <property type="molecule type" value="Genomic_DNA"/>
</dbReference>
<name>W3VV08_MOEAP</name>
<evidence type="ECO:0000313" key="8">
    <source>
        <dbReference type="EMBL" id="ETS64626.1"/>
    </source>
</evidence>
<evidence type="ECO:0000256" key="6">
    <source>
        <dbReference type="SAM" id="MobiDB-lite"/>
    </source>
</evidence>
<reference evidence="8 9" key="1">
    <citation type="journal article" date="2014" name="Genome Announc.">
        <title>Genome sequence of the basidiomycetous fungus Pseudozyma aphidis DSM70725, an efficient producer of biosurfactant mannosylerythritol lipids.</title>
        <authorList>
            <person name="Lorenz S."/>
            <person name="Guenther M."/>
            <person name="Grumaz C."/>
            <person name="Rupp S."/>
            <person name="Zibek S."/>
            <person name="Sohn K."/>
        </authorList>
    </citation>
    <scope>NUCLEOTIDE SEQUENCE [LARGE SCALE GENOMIC DNA]</scope>
    <source>
        <strain evidence="9">ATCC 32657 / CBS 517.83 / DSM 70725 / JCM 10318 / NBRC 10182 / NRRL Y-7954 / St-0401</strain>
    </source>
</reference>
<feature type="transmembrane region" description="Helical" evidence="7">
    <location>
        <begin position="245"/>
        <end position="264"/>
    </location>
</feature>
<feature type="transmembrane region" description="Helical" evidence="7">
    <location>
        <begin position="293"/>
        <end position="313"/>
    </location>
</feature>
<evidence type="ECO:0000256" key="5">
    <source>
        <dbReference type="ARBA" id="ARBA00023136"/>
    </source>
</evidence>
<evidence type="ECO:0000256" key="3">
    <source>
        <dbReference type="ARBA" id="ARBA00022692"/>
    </source>
</evidence>
<dbReference type="HOGENOM" id="CLU_026105_0_0_1"/>
<feature type="transmembrane region" description="Helical" evidence="7">
    <location>
        <begin position="413"/>
        <end position="433"/>
    </location>
</feature>
<dbReference type="Pfam" id="PF07690">
    <property type="entry name" value="MFS_1"/>
    <property type="match status" value="1"/>
</dbReference>
<comment type="subcellular location">
    <subcellularLocation>
        <location evidence="1">Endomembrane system</location>
        <topology evidence="1">Multi-pass membrane protein</topology>
    </subcellularLocation>
</comment>
<protein>
    <recommendedName>
        <fullName evidence="10">Major facilitator superfamily (MFS) profile domain-containing protein</fullName>
    </recommendedName>
</protein>
<dbReference type="SUPFAM" id="SSF103473">
    <property type="entry name" value="MFS general substrate transporter"/>
    <property type="match status" value="1"/>
</dbReference>
<feature type="compositionally biased region" description="Polar residues" evidence="6">
    <location>
        <begin position="25"/>
        <end position="38"/>
    </location>
</feature>
<feature type="transmembrane region" description="Helical" evidence="7">
    <location>
        <begin position="205"/>
        <end position="225"/>
    </location>
</feature>
<evidence type="ECO:0000256" key="7">
    <source>
        <dbReference type="SAM" id="Phobius"/>
    </source>
</evidence>
<evidence type="ECO:0000256" key="4">
    <source>
        <dbReference type="ARBA" id="ARBA00022989"/>
    </source>
</evidence>